<proteinExistence type="predicted"/>
<dbReference type="Gene3D" id="3.10.10.10">
    <property type="entry name" value="HIV Type 1 Reverse Transcriptase, subunit A, domain 1"/>
    <property type="match status" value="1"/>
</dbReference>
<evidence type="ECO:0000259" key="1">
    <source>
        <dbReference type="PROSITE" id="PS50878"/>
    </source>
</evidence>
<dbReference type="InterPro" id="IPR043502">
    <property type="entry name" value="DNA/RNA_pol_sf"/>
</dbReference>
<reference evidence="4" key="1">
    <citation type="submission" date="2012-05" db="EMBL/GenBank/DDBJ databases">
        <title>Whole Genome Assembly of Lutzomyia longipalpis.</title>
        <authorList>
            <person name="Richards S."/>
            <person name="Qu C."/>
            <person name="Dillon R."/>
            <person name="Worley K."/>
            <person name="Scherer S."/>
            <person name="Batterton M."/>
            <person name="Taylor A."/>
            <person name="Hawes A."/>
            <person name="Hernandez B."/>
            <person name="Kovar C."/>
            <person name="Mandapat C."/>
            <person name="Pham C."/>
            <person name="Qu C."/>
            <person name="Jing C."/>
            <person name="Bess C."/>
            <person name="Bandaranaike D."/>
            <person name="Ngo D."/>
            <person name="Ongeri F."/>
            <person name="Arias F."/>
            <person name="Lara F."/>
            <person name="Weissenberger G."/>
            <person name="Kamau G."/>
            <person name="Han H."/>
            <person name="Shen H."/>
            <person name="Dinh H."/>
            <person name="Khalil I."/>
            <person name="Jones J."/>
            <person name="Shafer J."/>
            <person name="Jayaseelan J."/>
            <person name="Quiroz J."/>
            <person name="Blankenburg K."/>
            <person name="Nguyen L."/>
            <person name="Jackson L."/>
            <person name="Francisco L."/>
            <person name="Tang L.-Y."/>
            <person name="Pu L.-L."/>
            <person name="Perales L."/>
            <person name="Lorensuhewa L."/>
            <person name="Munidasa M."/>
            <person name="Coyle M."/>
            <person name="Taylor M."/>
            <person name="Puazo M."/>
            <person name="Firestine M."/>
            <person name="Scheel M."/>
            <person name="Javaid M."/>
            <person name="Wang M."/>
            <person name="Li M."/>
            <person name="Tabassum N."/>
            <person name="Saada N."/>
            <person name="Osuji N."/>
            <person name="Aqrawi P."/>
            <person name="Fu Q."/>
            <person name="Thornton R."/>
            <person name="Raj R."/>
            <person name="Goodspeed R."/>
            <person name="Mata R."/>
            <person name="Najjar R."/>
            <person name="Gubbala S."/>
            <person name="Lee S."/>
            <person name="Denson S."/>
            <person name="Patil S."/>
            <person name="Macmil S."/>
            <person name="Qi S."/>
            <person name="Matskevitch T."/>
            <person name="Palculict T."/>
            <person name="Mathew T."/>
            <person name="Vee V."/>
            <person name="Velamala V."/>
            <person name="Korchina V."/>
            <person name="Cai W."/>
            <person name="Liu W."/>
            <person name="Dai W."/>
            <person name="Zou X."/>
            <person name="Zhu Y."/>
            <person name="Zhang Y."/>
            <person name="Wu Y.-Q."/>
            <person name="Xin Y."/>
            <person name="Nazarath L."/>
            <person name="Kovar C."/>
            <person name="Han Y."/>
            <person name="Muzny D."/>
            <person name="Gibbs R."/>
        </authorList>
    </citation>
    <scope>NUCLEOTIDE SEQUENCE [LARGE SCALE GENOMIC DNA]</scope>
    <source>
        <strain evidence="4">Jacobina</strain>
    </source>
</reference>
<evidence type="ECO:0000313" key="3">
    <source>
        <dbReference type="EnsemblMetazoa" id="LLOJ007198-PA"/>
    </source>
</evidence>
<organism evidence="3 4">
    <name type="scientific">Lutzomyia longipalpis</name>
    <name type="common">Sand fly</name>
    <dbReference type="NCBI Taxonomy" id="7200"/>
    <lineage>
        <taxon>Eukaryota</taxon>
        <taxon>Metazoa</taxon>
        <taxon>Ecdysozoa</taxon>
        <taxon>Arthropoda</taxon>
        <taxon>Hexapoda</taxon>
        <taxon>Insecta</taxon>
        <taxon>Pterygota</taxon>
        <taxon>Neoptera</taxon>
        <taxon>Endopterygota</taxon>
        <taxon>Diptera</taxon>
        <taxon>Nematocera</taxon>
        <taxon>Psychodoidea</taxon>
        <taxon>Psychodidae</taxon>
        <taxon>Lutzomyia</taxon>
        <taxon>Lutzomyia</taxon>
    </lineage>
</organism>
<sequence>MNGTARERWTAFEKFTIQSAKSMLGVSKGGLHDRKETWWWNEEVKKAAADKKNKFKIWQRSKTEQDLIEYKCAKKNTKRIVAIAKSEASEDLYEKLHTVEGAERIYRLAKQRSRSTLDCHGAKYIDDIDGHLITDREKIKQRWKAYYEELLNEEFPHARATREIPIFGPVPPVDIQEVTTALKAMKNGKAVGPDGIPAEVWKETGKTGCEWLASLFNDIMFNTGMPNEWRASHLIPFYKNKGSARVCSNYRGIKLTSHTLKIFERVMVSRLQNIIDLTENQCGFVKGKSTTDAIHAIRILMENCKLEKLDLHMVFIDLEKAFDRIPRELIWEALRGRRVPEPYINVIKDMYDGSTTQVRNQDGVGEKFEVRVGVHQGSALSPLLFNTVMDYLTSDIQTEAPWTLLYADDVVLIDTDKNLLQNRLNQWLDELESGGLRISRTKTEYMYVNLAENTDDGGSLVLGDQVLPRVDKFKYLGSVLANDASVDADLGHRISTGWMKWRQFTGVFCDRKMPPKLKGKLCLKGLSADGNKDKPMGFARGILAKDANT</sequence>
<dbReference type="SUPFAM" id="SSF56672">
    <property type="entry name" value="DNA/RNA polymerases"/>
    <property type="match status" value="1"/>
</dbReference>
<dbReference type="VEuPathDB" id="VectorBase:LLOJ007198"/>
<evidence type="ECO:0000313" key="4">
    <source>
        <dbReference type="Proteomes" id="UP000092461"/>
    </source>
</evidence>
<accession>A0A1B0CQP9</accession>
<keyword evidence="2" id="KW-0695">RNA-directed DNA polymerase</keyword>
<evidence type="ECO:0000313" key="2">
    <source>
        <dbReference type="EMBL" id="MBC1176772.1"/>
    </source>
</evidence>
<protein>
    <submittedName>
        <fullName evidence="2">Putative rna-directed dna polymerase from mobile element jockey-like diaphorina citri</fullName>
    </submittedName>
</protein>
<dbReference type="AlphaFoldDB" id="A0A1B0CQP9"/>
<keyword evidence="2" id="KW-0548">Nucleotidyltransferase</keyword>
<dbReference type="PROSITE" id="PS50878">
    <property type="entry name" value="RT_POL"/>
    <property type="match status" value="1"/>
</dbReference>
<reference evidence="3" key="3">
    <citation type="submission" date="2020-05" db="UniProtKB">
        <authorList>
            <consortium name="EnsemblMetazoa"/>
        </authorList>
    </citation>
    <scope>IDENTIFICATION</scope>
    <source>
        <strain evidence="3">Jacobina</strain>
    </source>
</reference>
<keyword evidence="2" id="KW-0808">Transferase</keyword>
<reference evidence="2" key="2">
    <citation type="journal article" date="2020" name="BMC">
        <title>Leishmania infection induces a limited differential gene expression in the sand fly midgut.</title>
        <authorList>
            <person name="Coutinho-Abreu I.V."/>
            <person name="Serafim T.D."/>
            <person name="Meneses C."/>
            <person name="Kamhawi S."/>
            <person name="Oliveira F."/>
            <person name="Valenzuela J.G."/>
        </authorList>
    </citation>
    <scope>NUCLEOTIDE SEQUENCE</scope>
    <source>
        <strain evidence="2">Jacobina</strain>
        <tissue evidence="2">Midgut</tissue>
    </source>
</reference>
<dbReference type="Gene3D" id="3.30.70.270">
    <property type="match status" value="1"/>
</dbReference>
<dbReference type="Pfam" id="PF00078">
    <property type="entry name" value="RVT_1"/>
    <property type="match status" value="1"/>
</dbReference>
<dbReference type="PANTHER" id="PTHR19446">
    <property type="entry name" value="REVERSE TRANSCRIPTASES"/>
    <property type="match status" value="1"/>
</dbReference>
<dbReference type="GO" id="GO:0003964">
    <property type="term" value="F:RNA-directed DNA polymerase activity"/>
    <property type="evidence" value="ECO:0007669"/>
    <property type="project" value="UniProtKB-KW"/>
</dbReference>
<dbReference type="InterPro" id="IPR000477">
    <property type="entry name" value="RT_dom"/>
</dbReference>
<name>A0A1B0CQP9_LUTLO</name>
<feature type="domain" description="Reverse transcriptase" evidence="1">
    <location>
        <begin position="218"/>
        <end position="480"/>
    </location>
</feature>
<keyword evidence="4" id="KW-1185">Reference proteome</keyword>
<dbReference type="EMBL" id="AJWK01023850">
    <property type="status" value="NOT_ANNOTATED_CDS"/>
    <property type="molecule type" value="Genomic_DNA"/>
</dbReference>
<dbReference type="EMBL" id="GITU01008069">
    <property type="protein sequence ID" value="MBC1176772.1"/>
    <property type="molecule type" value="Transcribed_RNA"/>
</dbReference>
<dbReference type="EnsemblMetazoa" id="LLOJ007198-RA">
    <property type="protein sequence ID" value="LLOJ007198-PA"/>
    <property type="gene ID" value="LLOJ007198"/>
</dbReference>
<dbReference type="CDD" id="cd01650">
    <property type="entry name" value="RT_nLTR_like"/>
    <property type="match status" value="1"/>
</dbReference>
<dbReference type="InterPro" id="IPR043128">
    <property type="entry name" value="Rev_trsase/Diguanyl_cyclase"/>
</dbReference>
<dbReference type="Proteomes" id="UP000092461">
    <property type="component" value="Unassembled WGS sequence"/>
</dbReference>
<dbReference type="EMBL" id="AJWK01023849">
    <property type="status" value="NOT_ANNOTATED_CDS"/>
    <property type="molecule type" value="Genomic_DNA"/>
</dbReference>